<name>A0A1Q9AQI1_9HYPH</name>
<sequence length="135" mass="14971">MVNNLFIYFRCGATSWDMSYIAGLSLKNDVFNSRIHQLTFEYLEDSSGTSFVILFYLDGQLVATSTAFPTTDGNPFVAKATAGKAKIGCPSGYTGKTFAGDFRRAWFQNAELSDRPVIDLVKLDWDVNKKRMGAA</sequence>
<evidence type="ECO:0000313" key="1">
    <source>
        <dbReference type="EMBL" id="OLP57697.1"/>
    </source>
</evidence>
<proteinExistence type="predicted"/>
<accession>A0A1Q9AQI1</accession>
<comment type="caution">
    <text evidence="1">The sequence shown here is derived from an EMBL/GenBank/DDBJ whole genome shotgun (WGS) entry which is preliminary data.</text>
</comment>
<organism evidence="1 2">
    <name type="scientific">Xaviernesmea rhizosphaerae</name>
    <dbReference type="NCBI Taxonomy" id="1672749"/>
    <lineage>
        <taxon>Bacteria</taxon>
        <taxon>Pseudomonadati</taxon>
        <taxon>Pseudomonadota</taxon>
        <taxon>Alphaproteobacteria</taxon>
        <taxon>Hyphomicrobiales</taxon>
        <taxon>Rhizobiaceae</taxon>
        <taxon>Rhizobium/Agrobacterium group</taxon>
        <taxon>Xaviernesmea</taxon>
    </lineage>
</organism>
<dbReference type="Proteomes" id="UP000186143">
    <property type="component" value="Unassembled WGS sequence"/>
</dbReference>
<dbReference type="AlphaFoldDB" id="A0A1Q9AQI1"/>
<gene>
    <name evidence="1" type="ORF">BJF92_23460</name>
</gene>
<reference evidence="1 2" key="1">
    <citation type="submission" date="2016-09" db="EMBL/GenBank/DDBJ databases">
        <title>Rhizobium sp. nov., a novel species isolated from the rice rhizosphere.</title>
        <authorList>
            <person name="Zhao J."/>
            <person name="Zhang X."/>
        </authorList>
    </citation>
    <scope>NUCLEOTIDE SEQUENCE [LARGE SCALE GENOMIC DNA]</scope>
    <source>
        <strain evidence="1 2">MH17</strain>
    </source>
</reference>
<protein>
    <submittedName>
        <fullName evidence="1">Uncharacterized protein</fullName>
    </submittedName>
</protein>
<dbReference type="RefSeq" id="WP_075632757.1">
    <property type="nucleotide sequence ID" value="NZ_MKIO01000005.1"/>
</dbReference>
<dbReference type="Gene3D" id="2.60.120.200">
    <property type="match status" value="1"/>
</dbReference>
<evidence type="ECO:0000313" key="2">
    <source>
        <dbReference type="Proteomes" id="UP000186143"/>
    </source>
</evidence>
<dbReference type="STRING" id="1672749.BJF92_23460"/>
<dbReference type="EMBL" id="MKIO01000005">
    <property type="protein sequence ID" value="OLP57697.1"/>
    <property type="molecule type" value="Genomic_DNA"/>
</dbReference>